<dbReference type="Proteomes" id="UP001177670">
    <property type="component" value="Unassembled WGS sequence"/>
</dbReference>
<comment type="caution">
    <text evidence="1">The sequence shown here is derived from an EMBL/GenBank/DDBJ whole genome shotgun (WGS) entry which is preliminary data.</text>
</comment>
<evidence type="ECO:0000313" key="1">
    <source>
        <dbReference type="EMBL" id="KAK1117411.1"/>
    </source>
</evidence>
<reference evidence="1" key="1">
    <citation type="submission" date="2021-10" db="EMBL/GenBank/DDBJ databases">
        <title>Melipona bicolor Genome sequencing and assembly.</title>
        <authorList>
            <person name="Araujo N.S."/>
            <person name="Arias M.C."/>
        </authorList>
    </citation>
    <scope>NUCLEOTIDE SEQUENCE</scope>
    <source>
        <strain evidence="1">USP_2M_L1-L4_2017</strain>
        <tissue evidence="1">Whole body</tissue>
    </source>
</reference>
<protein>
    <submittedName>
        <fullName evidence="1">Uncharacterized protein</fullName>
    </submittedName>
</protein>
<keyword evidence="2" id="KW-1185">Reference proteome</keyword>
<accession>A0AA40KEH9</accession>
<sequence length="219" mass="25221">MEMSKNFFVFFRRGSFHGSKLLDQYYIEEVSNFSVSSEEHPLPGQFFQTSLFICLTSQATCRSSLLPLSKKRPPEAWSITFARDWPIVRSTCVLVTCICASPFREASFPRMYTGCHRSPPSSFVNQAGGGSRRLRKSGSEYIEHLPPREDDHSQIRKECVEPEAMHLVTCDLFVESFRWKMPKMPACLDRLNDFVVGCSRVINETFDVSEHGFLLLYFF</sequence>
<dbReference type="EMBL" id="JAHYIQ010000051">
    <property type="protein sequence ID" value="KAK1117411.1"/>
    <property type="molecule type" value="Genomic_DNA"/>
</dbReference>
<gene>
    <name evidence="1" type="ORF">K0M31_016615</name>
</gene>
<name>A0AA40KEH9_9HYME</name>
<organism evidence="1 2">
    <name type="scientific">Melipona bicolor</name>
    <dbReference type="NCBI Taxonomy" id="60889"/>
    <lineage>
        <taxon>Eukaryota</taxon>
        <taxon>Metazoa</taxon>
        <taxon>Ecdysozoa</taxon>
        <taxon>Arthropoda</taxon>
        <taxon>Hexapoda</taxon>
        <taxon>Insecta</taxon>
        <taxon>Pterygota</taxon>
        <taxon>Neoptera</taxon>
        <taxon>Endopterygota</taxon>
        <taxon>Hymenoptera</taxon>
        <taxon>Apocrita</taxon>
        <taxon>Aculeata</taxon>
        <taxon>Apoidea</taxon>
        <taxon>Anthophila</taxon>
        <taxon>Apidae</taxon>
        <taxon>Melipona</taxon>
    </lineage>
</organism>
<evidence type="ECO:0000313" key="2">
    <source>
        <dbReference type="Proteomes" id="UP001177670"/>
    </source>
</evidence>
<proteinExistence type="predicted"/>
<dbReference type="AlphaFoldDB" id="A0AA40KEH9"/>